<accession>A0A975BME1</accession>
<evidence type="ECO:0000313" key="1">
    <source>
        <dbReference type="EMBL" id="QTA88163.1"/>
    </source>
</evidence>
<dbReference type="AlphaFoldDB" id="A0A975BME1"/>
<keyword evidence="2" id="KW-1185">Reference proteome</keyword>
<reference evidence="1" key="1">
    <citation type="journal article" date="2021" name="Microb. Physiol.">
        <title>Proteogenomic Insights into the Physiology of Marine, Sulfate-Reducing, Filamentous Desulfonema limicola and Desulfonema magnum.</title>
        <authorList>
            <person name="Schnaars V."/>
            <person name="Wohlbrand L."/>
            <person name="Scheve S."/>
            <person name="Hinrichs C."/>
            <person name="Reinhardt R."/>
            <person name="Rabus R."/>
        </authorList>
    </citation>
    <scope>NUCLEOTIDE SEQUENCE</scope>
    <source>
        <strain evidence="1">4be13</strain>
    </source>
</reference>
<evidence type="ECO:0000313" key="2">
    <source>
        <dbReference type="Proteomes" id="UP000663722"/>
    </source>
</evidence>
<name>A0A975BME1_9BACT</name>
<dbReference type="KEGG" id="dmm:dnm_042030"/>
<protein>
    <submittedName>
        <fullName evidence="1">Uncharacterized protein</fullName>
    </submittedName>
</protein>
<organism evidence="1 2">
    <name type="scientific">Desulfonema magnum</name>
    <dbReference type="NCBI Taxonomy" id="45655"/>
    <lineage>
        <taxon>Bacteria</taxon>
        <taxon>Pseudomonadati</taxon>
        <taxon>Thermodesulfobacteriota</taxon>
        <taxon>Desulfobacteria</taxon>
        <taxon>Desulfobacterales</taxon>
        <taxon>Desulfococcaceae</taxon>
        <taxon>Desulfonema</taxon>
    </lineage>
</organism>
<proteinExistence type="predicted"/>
<dbReference type="Proteomes" id="UP000663722">
    <property type="component" value="Chromosome"/>
</dbReference>
<sequence length="75" mass="8507">MFRSPNMLNEKNCEKKLMNSIHNQQATIPLLRVKALSEIISPCPFKGGISSISDLLIIFHNNHKMSMRSSASFIF</sequence>
<dbReference type="EMBL" id="CP061800">
    <property type="protein sequence ID" value="QTA88163.1"/>
    <property type="molecule type" value="Genomic_DNA"/>
</dbReference>
<gene>
    <name evidence="1" type="ORF">dnm_042030</name>
</gene>